<dbReference type="EMBL" id="JARAKF010000001">
    <property type="protein sequence ID" value="MDU8994060.1"/>
    <property type="molecule type" value="Genomic_DNA"/>
</dbReference>
<accession>A0ABU3UJG7</accession>
<sequence>MDRPDQRAAVWLAHTYRGLVELSVPHPVHETPTAWMFACRTLNQPGYPATPMLAASVVVPKDGSSPFHPSASDPLADLDPADGQKAAARVADQARRINARGCVVTVHSAIDGAQSTPLPWQPSDEAPGWWARLTRRYFPAFEQVAVSDWDSVIRAVAEPGPDTRGLVWVRRELGGAEATGNLLYAHNHKGQVVFLDAQVGGLAKLDPSDALRDLVLMRAVPRAQPPRRPWEAEAHDYSSALRKAQLWLDQAYHGEAELVDPAPQDEIRRGWVFACNTKRHLRDGRWQDAMLDATLVVPREATAPFGLPNSDPWTWLQRWDAGETPGSAGFPVSPPPGHAAWFEPTLSGLGSVLSATEHADWATVMDELSGYPVEARAVIWVRRVDASGRESVGRLLNAVHTAHGVMLVDGSTDSAVAFDQVGIRGLHVIRYR</sequence>
<name>A0ABU3UJG7_9ACTN</name>
<dbReference type="InterPro" id="IPR029082">
    <property type="entry name" value="Imm35"/>
</dbReference>
<feature type="domain" description="Tox-PL" evidence="2">
    <location>
        <begin position="98"/>
        <end position="200"/>
    </location>
</feature>
<evidence type="ECO:0000313" key="3">
    <source>
        <dbReference type="EMBL" id="MDU8994060.1"/>
    </source>
</evidence>
<dbReference type="Pfam" id="PF15567">
    <property type="entry name" value="Imm35"/>
    <property type="match status" value="1"/>
</dbReference>
<dbReference type="InterPro" id="IPR028908">
    <property type="entry name" value="Tox-PL_dom"/>
</dbReference>
<dbReference type="Proteomes" id="UP001257627">
    <property type="component" value="Unassembled WGS sequence"/>
</dbReference>
<evidence type="ECO:0000259" key="2">
    <source>
        <dbReference type="Pfam" id="PF15644"/>
    </source>
</evidence>
<keyword evidence="4" id="KW-1185">Reference proteome</keyword>
<gene>
    <name evidence="3" type="ORF">PU648_17335</name>
</gene>
<reference evidence="3 4" key="1">
    <citation type="submission" date="2023-02" db="EMBL/GenBank/DDBJ databases">
        <authorList>
            <person name="Maleckis M."/>
        </authorList>
    </citation>
    <scope>NUCLEOTIDE SEQUENCE [LARGE SCALE GENOMIC DNA]</scope>
    <source>
        <strain evidence="3 4">P8-A2</strain>
    </source>
</reference>
<evidence type="ECO:0000259" key="1">
    <source>
        <dbReference type="Pfam" id="PF15567"/>
    </source>
</evidence>
<comment type="caution">
    <text evidence="3">The sequence shown here is derived from an EMBL/GenBank/DDBJ whole genome shotgun (WGS) entry which is preliminary data.</text>
</comment>
<evidence type="ECO:0000313" key="4">
    <source>
        <dbReference type="Proteomes" id="UP001257627"/>
    </source>
</evidence>
<organism evidence="3 4">
    <name type="scientific">Streptomyces mirabilis</name>
    <dbReference type="NCBI Taxonomy" id="68239"/>
    <lineage>
        <taxon>Bacteria</taxon>
        <taxon>Bacillati</taxon>
        <taxon>Actinomycetota</taxon>
        <taxon>Actinomycetes</taxon>
        <taxon>Kitasatosporales</taxon>
        <taxon>Streptomycetaceae</taxon>
        <taxon>Streptomyces</taxon>
    </lineage>
</organism>
<feature type="domain" description="Immunity protein 35" evidence="1">
    <location>
        <begin position="239"/>
        <end position="321"/>
    </location>
</feature>
<protein>
    <submittedName>
        <fullName evidence="3">YrhB domain-containing protein</fullName>
    </submittedName>
</protein>
<dbReference type="Pfam" id="PF15644">
    <property type="entry name" value="Gln_amidase"/>
    <property type="match status" value="1"/>
</dbReference>
<dbReference type="RefSeq" id="WP_316732799.1">
    <property type="nucleotide sequence ID" value="NZ_JARAKF010000001.1"/>
</dbReference>
<proteinExistence type="predicted"/>